<dbReference type="Proteomes" id="UP001485043">
    <property type="component" value="Unassembled WGS sequence"/>
</dbReference>
<accession>A0AAW1T5Q1</accession>
<evidence type="ECO:0000313" key="4">
    <source>
        <dbReference type="Proteomes" id="UP001485043"/>
    </source>
</evidence>
<dbReference type="EMBL" id="JALJOV010000354">
    <property type="protein sequence ID" value="KAK9864435.1"/>
    <property type="molecule type" value="Genomic_DNA"/>
</dbReference>
<feature type="compositionally biased region" description="Polar residues" evidence="2">
    <location>
        <begin position="305"/>
        <end position="318"/>
    </location>
</feature>
<dbReference type="SUPFAM" id="SSF50978">
    <property type="entry name" value="WD40 repeat-like"/>
    <property type="match status" value="1"/>
</dbReference>
<feature type="compositionally biased region" description="Basic and acidic residues" evidence="2">
    <location>
        <begin position="266"/>
        <end position="280"/>
    </location>
</feature>
<feature type="region of interest" description="Disordered" evidence="2">
    <location>
        <begin position="75"/>
        <end position="139"/>
    </location>
</feature>
<evidence type="ECO:0000256" key="1">
    <source>
        <dbReference type="SAM" id="Coils"/>
    </source>
</evidence>
<comment type="caution">
    <text evidence="3">The sequence shown here is derived from an EMBL/GenBank/DDBJ whole genome shotgun (WGS) entry which is preliminary data.</text>
</comment>
<keyword evidence="4" id="KW-1185">Reference proteome</keyword>
<feature type="compositionally biased region" description="Polar residues" evidence="2">
    <location>
        <begin position="402"/>
        <end position="428"/>
    </location>
</feature>
<organism evidence="3 4">
    <name type="scientific">Apatococcus fuscideae</name>
    <dbReference type="NCBI Taxonomy" id="2026836"/>
    <lineage>
        <taxon>Eukaryota</taxon>
        <taxon>Viridiplantae</taxon>
        <taxon>Chlorophyta</taxon>
        <taxon>core chlorophytes</taxon>
        <taxon>Trebouxiophyceae</taxon>
        <taxon>Chlorellales</taxon>
        <taxon>Chlorellaceae</taxon>
        <taxon>Apatococcus</taxon>
    </lineage>
</organism>
<reference evidence="3 4" key="1">
    <citation type="journal article" date="2024" name="Nat. Commun.">
        <title>Phylogenomics reveals the evolutionary origins of lichenization in chlorophyte algae.</title>
        <authorList>
            <person name="Puginier C."/>
            <person name="Libourel C."/>
            <person name="Otte J."/>
            <person name="Skaloud P."/>
            <person name="Haon M."/>
            <person name="Grisel S."/>
            <person name="Petersen M."/>
            <person name="Berrin J.G."/>
            <person name="Delaux P.M."/>
            <person name="Dal Grande F."/>
            <person name="Keller J."/>
        </authorList>
    </citation>
    <scope>NUCLEOTIDE SEQUENCE [LARGE SCALE GENOMIC DNA]</scope>
    <source>
        <strain evidence="3 4">SAG 2523</strain>
    </source>
</reference>
<evidence type="ECO:0000256" key="2">
    <source>
        <dbReference type="SAM" id="MobiDB-lite"/>
    </source>
</evidence>
<feature type="coiled-coil region" evidence="1">
    <location>
        <begin position="535"/>
        <end position="562"/>
    </location>
</feature>
<evidence type="ECO:0000313" key="3">
    <source>
        <dbReference type="EMBL" id="KAK9864435.1"/>
    </source>
</evidence>
<keyword evidence="1" id="KW-0175">Coiled coil</keyword>
<feature type="compositionally biased region" description="Low complexity" evidence="2">
    <location>
        <begin position="93"/>
        <end position="119"/>
    </location>
</feature>
<feature type="region of interest" description="Disordered" evidence="2">
    <location>
        <begin position="161"/>
        <end position="449"/>
    </location>
</feature>
<gene>
    <name evidence="3" type="ORF">WJX84_001761</name>
</gene>
<dbReference type="AlphaFoldDB" id="A0AAW1T5Q1"/>
<proteinExistence type="predicted"/>
<dbReference type="InterPro" id="IPR036322">
    <property type="entry name" value="WD40_repeat_dom_sf"/>
</dbReference>
<name>A0AAW1T5Q1_9CHLO</name>
<feature type="compositionally biased region" description="Low complexity" evidence="2">
    <location>
        <begin position="251"/>
        <end position="265"/>
    </location>
</feature>
<feature type="compositionally biased region" description="Low complexity" evidence="2">
    <location>
        <begin position="433"/>
        <end position="449"/>
    </location>
</feature>
<sequence length="569" mass="60254">MLKVLDRRKGRIVAASQASSPITCLACKDDGLYVALGTQGGVAQLYDPRKLAHSLLKFSCPGEGAVRDLHWQHTSAGKVGGRKPQPIPGERPASSLNASTSSSAAGWGSGVPSGSESPGMTSSLSSPAPTLVAQPNHRADEGEATDLIGSTAAIWGSHAGSVVDTPAQPRMRSNRGQPARQASGAPPAHRAAPLTTPSHQGVESSMAIFSPYSAMPAQPGQDASRPAVPTGGDRWHGKDPTHSQQTQDPNLLPASAALPPRMRSSASRDMDDSEHNRDSGRSSQPIHSISSTSSRDHTRDSGRSTQAVHSMSSTSSRDVASDGDAPRRRRARDPASQQLPQQQPGWELTRGVGSQSNSGEGPAGPPVQPATPRQEGGHRKMDSDGSEPPSRLKPGRIEDNMATFSFTSPADRSPQPSSHPITAPSQRQVPPGQLEQLPQQQSAAAAAADLQETDQGGNLLLENPELPPAYMPYAPAEDGEDVPFPQTPEQTLAAQLQVQLAVEDGIAGLRDDIRSLHLDVLRNSQIQQLEMSSAMESMQVQQDGLAQQVRELQEQIQTLLKSRDAALWL</sequence>
<protein>
    <submittedName>
        <fullName evidence="3">Uncharacterized protein</fullName>
    </submittedName>
</protein>
<feature type="compositionally biased region" description="Low complexity" evidence="2">
    <location>
        <begin position="281"/>
        <end position="293"/>
    </location>
</feature>